<feature type="domain" description="FokI recognition" evidence="2">
    <location>
        <begin position="158"/>
        <end position="251"/>
    </location>
</feature>
<dbReference type="Pfam" id="PF16902">
    <property type="entry name" value="FokI_D3"/>
    <property type="match status" value="1"/>
</dbReference>
<dbReference type="SUPFAM" id="SSF52980">
    <property type="entry name" value="Restriction endonuclease-like"/>
    <property type="match status" value="1"/>
</dbReference>
<dbReference type="Gene3D" id="3.40.91.30">
    <property type="match status" value="1"/>
</dbReference>
<dbReference type="Gene3D" id="3.90.241.10">
    <property type="entry name" value="Foki Restriction Endonuclease, Chain A, domain 1"/>
    <property type="match status" value="1"/>
</dbReference>
<accession>A0A829H1Y2</accession>
<dbReference type="CDD" id="cd22327">
    <property type="entry name" value="FokI_nuclease-like"/>
    <property type="match status" value="1"/>
</dbReference>
<keyword evidence="6" id="KW-0540">Nuclease</keyword>
<dbReference type="Gene3D" id="1.10.10.10">
    <property type="entry name" value="Winged helix-like DNA-binding domain superfamily/Winged helix DNA-binding domain"/>
    <property type="match status" value="1"/>
</dbReference>
<keyword evidence="6" id="KW-0255">Endonuclease</keyword>
<dbReference type="SUPFAM" id="SSF46785">
    <property type="entry name" value="Winged helix' DNA-binding domain"/>
    <property type="match status" value="3"/>
</dbReference>
<dbReference type="GO" id="GO:0009307">
    <property type="term" value="P:DNA restriction-modification system"/>
    <property type="evidence" value="ECO:0007669"/>
    <property type="project" value="InterPro"/>
</dbReference>
<sequence length="586" mass="66424">MANRTLGWIQNPSDFNSLQRVVQIFDPESTHYAALRDYLIERYIPLVDIKKSLQEKLDHNETVFSYFDLVGRSVDRFGNKAKRRALAVGSSLIQVSIPSQSAGTSGKYWTDNWTSDGYLRWAVSLNFVEYLRDKDAYQISQQGLEFSQAESEEERDSILTDALLAYPPSTRILSVLSEQSPQNKFEMGHKLGFSGEPGFTSYSSDIMTDYLHQAESSDEAMSIRTDVEGTSDKYARMIAGWLSKLGLVSSKSTKLSNVYLGTVSGFREYSITGRGMHIIRQAQGFSSRAKIPKFVMWEFFATTGSDKNYVRSRRATILRLMMNTPTKSFNSLVLALKNRGFFDDPAIIKNDIDGLDGIGIRISTDGITVHLFDTIKNFDIPQIQGQNRNLDKVERDSRKAEFLAKTSLPPRFIELLSIAYESKSNRDFEMITAEFFKDVYGLGAVHLGNARKPDALAFTDNFGIVIDTKAYSNGYSKNINQEDEMVRYIEDNQIRSPERNKNEWWLSFPPSIPENNFHFLWVSSYFTGYFEEQLQETSDRAGGMTGGALDIEQLLIGGSLVQEGKLAPHDIPEYMQNRVIHFGDLN</sequence>
<gene>
    <name evidence="6" type="ORF">Lpp14_01369</name>
</gene>
<evidence type="ECO:0000256" key="1">
    <source>
        <dbReference type="ARBA" id="ARBA00022801"/>
    </source>
</evidence>
<dbReference type="Pfam" id="PF02981">
    <property type="entry name" value="FokI_D1"/>
    <property type="match status" value="1"/>
</dbReference>
<dbReference type="InterPro" id="IPR004234">
    <property type="entry name" value="FokI_D1"/>
</dbReference>
<feature type="domain" description="FokI recognition" evidence="3">
    <location>
        <begin position="4"/>
        <end position="149"/>
    </location>
</feature>
<dbReference type="InterPro" id="IPR011335">
    <property type="entry name" value="Restrct_endonuc-II-like"/>
</dbReference>
<dbReference type="CDD" id="cd00941">
    <property type="entry name" value="FokI_N"/>
    <property type="match status" value="1"/>
</dbReference>
<dbReference type="Pfam" id="PF02980">
    <property type="entry name" value="FokI_dom_2"/>
    <property type="match status" value="1"/>
</dbReference>
<evidence type="ECO:0000259" key="4">
    <source>
        <dbReference type="Pfam" id="PF09254"/>
    </source>
</evidence>
<dbReference type="InterPro" id="IPR031655">
    <property type="entry name" value="FokI_D3"/>
</dbReference>
<dbReference type="InterPro" id="IPR036390">
    <property type="entry name" value="WH_DNA-bd_sf"/>
</dbReference>
<organism evidence="6 7">
    <name type="scientific">Lacticaseibacillus paracasei subsp. paracasei Lpp14</name>
    <dbReference type="NCBI Taxonomy" id="1256204"/>
    <lineage>
        <taxon>Bacteria</taxon>
        <taxon>Bacillati</taxon>
        <taxon>Bacillota</taxon>
        <taxon>Bacilli</taxon>
        <taxon>Lactobacillales</taxon>
        <taxon>Lactobacillaceae</taxon>
        <taxon>Lacticaseibacillus</taxon>
    </lineage>
</organism>
<keyword evidence="1" id="KW-0378">Hydrolase</keyword>
<evidence type="ECO:0000313" key="6">
    <source>
        <dbReference type="EMBL" id="EPC69093.1"/>
    </source>
</evidence>
<protein>
    <submittedName>
        <fullName evidence="6">Restriction endonuclease FokI, recognition domain protein</fullName>
    </submittedName>
</protein>
<name>A0A829H1Y2_LACPA</name>
<dbReference type="AlphaFoldDB" id="A0A829H1Y2"/>
<dbReference type="Pfam" id="PF09254">
    <property type="entry name" value="FokI_cleav_dom"/>
    <property type="match status" value="1"/>
</dbReference>
<comment type="caution">
    <text evidence="6">The sequence shown here is derived from an EMBL/GenBank/DDBJ whole genome shotgun (WGS) entry which is preliminary data.</text>
</comment>
<evidence type="ECO:0000259" key="5">
    <source>
        <dbReference type="Pfam" id="PF16902"/>
    </source>
</evidence>
<dbReference type="EMBL" id="ANJZ01000036">
    <property type="protein sequence ID" value="EPC69093.1"/>
    <property type="molecule type" value="Genomic_DNA"/>
</dbReference>
<evidence type="ECO:0000259" key="3">
    <source>
        <dbReference type="Pfam" id="PF02981"/>
    </source>
</evidence>
<dbReference type="GO" id="GO:0003677">
    <property type="term" value="F:DNA binding"/>
    <property type="evidence" value="ECO:0007669"/>
    <property type="project" value="InterPro"/>
</dbReference>
<dbReference type="Proteomes" id="UP000014264">
    <property type="component" value="Unassembled WGS sequence"/>
</dbReference>
<dbReference type="InterPro" id="IPR036388">
    <property type="entry name" value="WH-like_DNA-bd_sf"/>
</dbReference>
<reference evidence="6 7" key="1">
    <citation type="journal article" date="2013" name="PLoS ONE">
        <title>Lactobacillus paracasei comparative genomics: towards species pan-genome definition and exploitation of diversity.</title>
        <authorList>
            <person name="Smokvina T."/>
            <person name="Wels M."/>
            <person name="Polka J."/>
            <person name="Chervaux C."/>
            <person name="Brisse S."/>
            <person name="Boekhorst J."/>
            <person name="van Hylckama Vlieg J.E."/>
            <person name="Siezen R.J."/>
        </authorList>
    </citation>
    <scope>NUCLEOTIDE SEQUENCE [LARGE SCALE GENOMIC DNA]</scope>
    <source>
        <strain evidence="6 7">Lpp14</strain>
    </source>
</reference>
<feature type="domain" description="FokI cleavage" evidence="4">
    <location>
        <begin position="410"/>
        <end position="560"/>
    </location>
</feature>
<dbReference type="GO" id="GO:0009036">
    <property type="term" value="F:type II site-specific deoxyribonuclease activity"/>
    <property type="evidence" value="ECO:0007669"/>
    <property type="project" value="InterPro"/>
</dbReference>
<evidence type="ECO:0000259" key="2">
    <source>
        <dbReference type="Pfam" id="PF02980"/>
    </source>
</evidence>
<proteinExistence type="predicted"/>
<feature type="domain" description="FokI D3" evidence="5">
    <location>
        <begin position="300"/>
        <end position="365"/>
    </location>
</feature>
<evidence type="ECO:0000313" key="7">
    <source>
        <dbReference type="Proteomes" id="UP000014264"/>
    </source>
</evidence>
<dbReference type="InterPro" id="IPR004233">
    <property type="entry name" value="FokI_D2"/>
</dbReference>
<dbReference type="InterPro" id="IPR044945">
    <property type="entry name" value="FokI_dom_1_2"/>
</dbReference>
<dbReference type="InterPro" id="IPR015334">
    <property type="entry name" value="FokI_cleavage_dom"/>
</dbReference>